<dbReference type="InterPro" id="IPR000515">
    <property type="entry name" value="MetI-like"/>
</dbReference>
<dbReference type="EMBL" id="JAVDWU010000001">
    <property type="protein sequence ID" value="MDR7148156.1"/>
    <property type="molecule type" value="Genomic_DNA"/>
</dbReference>
<keyword evidence="4 7" id="KW-0812">Transmembrane</keyword>
<dbReference type="RefSeq" id="WP_310310405.1">
    <property type="nucleotide sequence ID" value="NZ_JAVDWU010000001.1"/>
</dbReference>
<evidence type="ECO:0000313" key="10">
    <source>
        <dbReference type="EMBL" id="MDR7148156.1"/>
    </source>
</evidence>
<gene>
    <name evidence="10" type="ORF">J2W49_000084</name>
</gene>
<feature type="chain" id="PRO_5045763606" evidence="8">
    <location>
        <begin position="23"/>
        <end position="555"/>
    </location>
</feature>
<evidence type="ECO:0000256" key="5">
    <source>
        <dbReference type="ARBA" id="ARBA00022989"/>
    </source>
</evidence>
<feature type="transmembrane region" description="Helical" evidence="7">
    <location>
        <begin position="137"/>
        <end position="158"/>
    </location>
</feature>
<evidence type="ECO:0000256" key="8">
    <source>
        <dbReference type="SAM" id="SignalP"/>
    </source>
</evidence>
<evidence type="ECO:0000256" key="7">
    <source>
        <dbReference type="RuleBase" id="RU363032"/>
    </source>
</evidence>
<feature type="transmembrane region" description="Helical" evidence="7">
    <location>
        <begin position="242"/>
        <end position="266"/>
    </location>
</feature>
<sequence>MTLVHRAAVLALLALVALPVLATAAMAMGALLDAEAWRALWHNTQWRRALGLSLWTGLASTMLAWWCSAALLAQGFVRRSLGRLLRGLPVMLATPHAAFAIGLVFLVSPSGWLLRLLSPWFTGFDFPPPWPTTQDPWGLGLIVALVAKEIPFLLWTAATQLQRDDVRRRWQAEHAIAQTLGYAPQRAFWRVVWPQLAPRLFWPLMAVLAYGLTVVDLALVIGPAAPPTLAVLAWQWLQDADLAINAQGAVAGGVLALAVLLVGLGWRSAQQAWSTLSRHTSGRRGRAPPTDSTPNQGASLPWSFIALASLYGAVLLSLAVGSVAGVWPFPHLWPERFTAQAWTSVWASRGTVLNTLGLATASSALALIWSVAWLELAPRHWNRALRPVLYLPLVLPAVLWVVGLYALALQWRLEGQWSGLLVAHTLMALPYVLLALSPAYLGFDPRYAQLNASLGHGRWTLLWRVKWPLLRRALAAGAAVGFAVSVAQYLPTLYIGAGRFATVTTEAVTLAAGAQRSLTSAYAWLQFVLPVLGFALAAWVGRPRRFTVQDQPQIQ</sequence>
<organism evidence="10 11">
    <name type="scientific">Hydrogenophaga palleronii</name>
    <dbReference type="NCBI Taxonomy" id="65655"/>
    <lineage>
        <taxon>Bacteria</taxon>
        <taxon>Pseudomonadati</taxon>
        <taxon>Pseudomonadota</taxon>
        <taxon>Betaproteobacteria</taxon>
        <taxon>Burkholderiales</taxon>
        <taxon>Comamonadaceae</taxon>
        <taxon>Hydrogenophaga</taxon>
    </lineage>
</organism>
<keyword evidence="8" id="KW-0732">Signal</keyword>
<dbReference type="Pfam" id="PF00528">
    <property type="entry name" value="BPD_transp_1"/>
    <property type="match status" value="1"/>
</dbReference>
<name>A0ABU1WGF2_9BURK</name>
<protein>
    <submittedName>
        <fullName evidence="10">Thiamine transport system permease protein</fullName>
    </submittedName>
</protein>
<feature type="transmembrane region" description="Helical" evidence="7">
    <location>
        <begin position="521"/>
        <end position="541"/>
    </location>
</feature>
<feature type="transmembrane region" description="Helical" evidence="7">
    <location>
        <begin position="52"/>
        <end position="77"/>
    </location>
</feature>
<comment type="caution">
    <text evidence="10">The sequence shown here is derived from an EMBL/GenBank/DDBJ whole genome shotgun (WGS) entry which is preliminary data.</text>
</comment>
<reference evidence="10 11" key="1">
    <citation type="submission" date="2023-07" db="EMBL/GenBank/DDBJ databases">
        <title>Sorghum-associated microbial communities from plants grown in Nebraska, USA.</title>
        <authorList>
            <person name="Schachtman D."/>
        </authorList>
    </citation>
    <scope>NUCLEOTIDE SEQUENCE [LARGE SCALE GENOMIC DNA]</scope>
    <source>
        <strain evidence="10 11">4249</strain>
    </source>
</reference>
<feature type="transmembrane region" description="Helical" evidence="7">
    <location>
        <begin position="420"/>
        <end position="443"/>
    </location>
</feature>
<evidence type="ECO:0000259" key="9">
    <source>
        <dbReference type="PROSITE" id="PS50928"/>
    </source>
</evidence>
<evidence type="ECO:0000313" key="11">
    <source>
        <dbReference type="Proteomes" id="UP001265700"/>
    </source>
</evidence>
<keyword evidence="3" id="KW-1003">Cell membrane</keyword>
<dbReference type="SUPFAM" id="SSF161098">
    <property type="entry name" value="MetI-like"/>
    <property type="match status" value="2"/>
</dbReference>
<evidence type="ECO:0000256" key="2">
    <source>
        <dbReference type="ARBA" id="ARBA00022448"/>
    </source>
</evidence>
<dbReference type="PANTHER" id="PTHR30183">
    <property type="entry name" value="MOLYBDENUM TRANSPORT SYSTEM PERMEASE PROTEIN MODB"/>
    <property type="match status" value="1"/>
</dbReference>
<feature type="domain" description="ABC transmembrane type-1" evidence="9">
    <location>
        <begin position="352"/>
        <end position="537"/>
    </location>
</feature>
<evidence type="ECO:0000256" key="6">
    <source>
        <dbReference type="ARBA" id="ARBA00023136"/>
    </source>
</evidence>
<keyword evidence="5 7" id="KW-1133">Transmembrane helix</keyword>
<dbReference type="PROSITE" id="PS50928">
    <property type="entry name" value="ABC_TM1"/>
    <property type="match status" value="1"/>
</dbReference>
<dbReference type="CDD" id="cd06261">
    <property type="entry name" value="TM_PBP2"/>
    <property type="match status" value="2"/>
</dbReference>
<comment type="subcellular location">
    <subcellularLocation>
        <location evidence="1 7">Cell membrane</location>
        <topology evidence="1 7">Multi-pass membrane protein</topology>
    </subcellularLocation>
</comment>
<feature type="transmembrane region" description="Helical" evidence="7">
    <location>
        <begin position="388"/>
        <end position="408"/>
    </location>
</feature>
<proteinExistence type="inferred from homology"/>
<feature type="transmembrane region" description="Helical" evidence="7">
    <location>
        <begin position="473"/>
        <end position="490"/>
    </location>
</feature>
<dbReference type="Proteomes" id="UP001265700">
    <property type="component" value="Unassembled WGS sequence"/>
</dbReference>
<dbReference type="PANTHER" id="PTHR30183:SF6">
    <property type="entry name" value="INNER MEMBRANE ABC TRANSPORTER PERMEASE PROTEIN YNJC"/>
    <property type="match status" value="1"/>
</dbReference>
<keyword evidence="11" id="KW-1185">Reference proteome</keyword>
<accession>A0ABU1WGF2</accession>
<dbReference type="Gene3D" id="1.10.3720.10">
    <property type="entry name" value="MetI-like"/>
    <property type="match status" value="2"/>
</dbReference>
<evidence type="ECO:0000256" key="3">
    <source>
        <dbReference type="ARBA" id="ARBA00022475"/>
    </source>
</evidence>
<feature type="transmembrane region" description="Helical" evidence="7">
    <location>
        <begin position="356"/>
        <end position="376"/>
    </location>
</feature>
<feature type="signal peptide" evidence="8">
    <location>
        <begin position="1"/>
        <end position="22"/>
    </location>
</feature>
<feature type="transmembrane region" description="Helical" evidence="7">
    <location>
        <begin position="304"/>
        <end position="327"/>
    </location>
</feature>
<keyword evidence="2 7" id="KW-0813">Transport</keyword>
<evidence type="ECO:0000256" key="1">
    <source>
        <dbReference type="ARBA" id="ARBA00004651"/>
    </source>
</evidence>
<evidence type="ECO:0000256" key="4">
    <source>
        <dbReference type="ARBA" id="ARBA00022692"/>
    </source>
</evidence>
<feature type="transmembrane region" description="Helical" evidence="7">
    <location>
        <begin position="200"/>
        <end position="222"/>
    </location>
</feature>
<keyword evidence="6 7" id="KW-0472">Membrane</keyword>
<dbReference type="InterPro" id="IPR035906">
    <property type="entry name" value="MetI-like_sf"/>
</dbReference>
<comment type="similarity">
    <text evidence="7">Belongs to the binding-protein-dependent transport system permease family.</text>
</comment>